<dbReference type="InterPro" id="IPR007607">
    <property type="entry name" value="BacA/B"/>
</dbReference>
<dbReference type="EMBL" id="AVCH01000163">
    <property type="protein sequence ID" value="KFN47208.1"/>
    <property type="molecule type" value="Genomic_DNA"/>
</dbReference>
<accession>A0A091B3M5</accession>
<evidence type="ECO:0000313" key="3">
    <source>
        <dbReference type="EMBL" id="KFN47208.1"/>
    </source>
</evidence>
<name>A0A091B3M5_9GAMM</name>
<sequence length="151" mass="15461">MLGIGKGKSPGHGQHAVETLVGPRAVIRGDVNFTGGLYVEGTIHGKVVADEGSAAVLTIADKGRVEGEVRAPVVVINGHMQGDVYASERVELAANARVQGNIHYKVVEMAAGAMITGRLIHADAPLAQLTGPDTAPAPAGRVKAKGEAQEA</sequence>
<evidence type="ECO:0000256" key="1">
    <source>
        <dbReference type="ARBA" id="ARBA00044755"/>
    </source>
</evidence>
<comment type="similarity">
    <text evidence="1">Belongs to the bactofilin family.</text>
</comment>
<dbReference type="Pfam" id="PF04519">
    <property type="entry name" value="Bactofilin"/>
    <property type="match status" value="1"/>
</dbReference>
<dbReference type="AlphaFoldDB" id="A0A091B3M5"/>
<reference evidence="3 4" key="1">
    <citation type="submission" date="2013-09" db="EMBL/GenBank/DDBJ databases">
        <title>Genome sequencing of Arenimonas malthae.</title>
        <authorList>
            <person name="Chen F."/>
            <person name="Wang G."/>
        </authorList>
    </citation>
    <scope>NUCLEOTIDE SEQUENCE [LARGE SCALE GENOMIC DNA]</scope>
    <source>
        <strain evidence="3 4">CC-JY-1</strain>
    </source>
</reference>
<keyword evidence="4" id="KW-1185">Reference proteome</keyword>
<protein>
    <recommendedName>
        <fullName evidence="5">Cell shape determination protein CcmA</fullName>
    </recommendedName>
</protein>
<comment type="caution">
    <text evidence="3">The sequence shown here is derived from an EMBL/GenBank/DDBJ whole genome shotgun (WGS) entry which is preliminary data.</text>
</comment>
<evidence type="ECO:0000256" key="2">
    <source>
        <dbReference type="SAM" id="MobiDB-lite"/>
    </source>
</evidence>
<evidence type="ECO:0008006" key="5">
    <source>
        <dbReference type="Google" id="ProtNLM"/>
    </source>
</evidence>
<proteinExistence type="inferred from homology"/>
<feature type="region of interest" description="Disordered" evidence="2">
    <location>
        <begin position="130"/>
        <end position="151"/>
    </location>
</feature>
<dbReference type="eggNOG" id="COG1664">
    <property type="taxonomic scope" value="Bacteria"/>
</dbReference>
<dbReference type="PANTHER" id="PTHR35024">
    <property type="entry name" value="HYPOTHETICAL CYTOSOLIC PROTEIN"/>
    <property type="match status" value="1"/>
</dbReference>
<dbReference type="STRING" id="1384054.N790_08090"/>
<dbReference type="OrthoDB" id="5294247at2"/>
<dbReference type="RefSeq" id="WP_043803515.1">
    <property type="nucleotide sequence ID" value="NZ_AVCH01000163.1"/>
</dbReference>
<evidence type="ECO:0000313" key="4">
    <source>
        <dbReference type="Proteomes" id="UP000029392"/>
    </source>
</evidence>
<dbReference type="Proteomes" id="UP000029392">
    <property type="component" value="Unassembled WGS sequence"/>
</dbReference>
<dbReference type="PATRIC" id="fig|1384054.3.peg.1681"/>
<gene>
    <name evidence="3" type="ORF">N790_08090</name>
</gene>
<organism evidence="3 4">
    <name type="scientific">Arenimonas malthae CC-JY-1</name>
    <dbReference type="NCBI Taxonomy" id="1384054"/>
    <lineage>
        <taxon>Bacteria</taxon>
        <taxon>Pseudomonadati</taxon>
        <taxon>Pseudomonadota</taxon>
        <taxon>Gammaproteobacteria</taxon>
        <taxon>Lysobacterales</taxon>
        <taxon>Lysobacteraceae</taxon>
        <taxon>Arenimonas</taxon>
    </lineage>
</organism>
<dbReference type="PANTHER" id="PTHR35024:SF4">
    <property type="entry name" value="POLYMER-FORMING CYTOSKELETAL PROTEIN"/>
    <property type="match status" value="1"/>
</dbReference>